<name>A0A7J6NM24_PEROL</name>
<evidence type="ECO:0000313" key="2">
    <source>
        <dbReference type="EMBL" id="KAF4684943.1"/>
    </source>
</evidence>
<organism evidence="2 3">
    <name type="scientific">Perkinsus olseni</name>
    <name type="common">Perkinsus atlanticus</name>
    <dbReference type="NCBI Taxonomy" id="32597"/>
    <lineage>
        <taxon>Eukaryota</taxon>
        <taxon>Sar</taxon>
        <taxon>Alveolata</taxon>
        <taxon>Perkinsozoa</taxon>
        <taxon>Perkinsea</taxon>
        <taxon>Perkinsida</taxon>
        <taxon>Perkinsidae</taxon>
        <taxon>Perkinsus</taxon>
    </lineage>
</organism>
<dbReference type="AlphaFoldDB" id="A0A7J6NM24"/>
<evidence type="ECO:0000256" key="1">
    <source>
        <dbReference type="SAM" id="Coils"/>
    </source>
</evidence>
<keyword evidence="1" id="KW-0175">Coiled coil</keyword>
<comment type="caution">
    <text evidence="2">The sequence shown here is derived from an EMBL/GenBank/DDBJ whole genome shotgun (WGS) entry which is preliminary data.</text>
</comment>
<reference evidence="2 3" key="1">
    <citation type="submission" date="2020-04" db="EMBL/GenBank/DDBJ databases">
        <title>Perkinsus olseni comparative genomics.</title>
        <authorList>
            <person name="Bogema D.R."/>
        </authorList>
    </citation>
    <scope>NUCLEOTIDE SEQUENCE [LARGE SCALE GENOMIC DNA]</scope>
    <source>
        <strain evidence="2">00978-12</strain>
    </source>
</reference>
<dbReference type="EMBL" id="JABANP010000285">
    <property type="protein sequence ID" value="KAF4684943.1"/>
    <property type="molecule type" value="Genomic_DNA"/>
</dbReference>
<sequence>MLLRTEIDELRGMIKDVKTLEAEINTLKVDNSLLQKKLQQSEEREEEYPLLCGSTNPLNVGSYRGGGAGISMLAIVNEDNYIDLVYSCLEPGKEATGASHFIAGSYPLKPGSGSSFLIDYDAKAKFPRPTGIDSFYDQIKKNCPDAQVADGELTTVEFADRDSLIMKLGKQLVTLGRTGGNEFNIYRQNALFYYIEYLVITASYPTTEIFYVSLAKVEITVKCRSSSPVGLTSVGESFTSFIPSLQSGYLEFYVGLRDINSLITFQQKVGQECRLTLDDGKDWTIFTIVSPRTMFTQFQGQSVAAKLA</sequence>
<feature type="coiled-coil region" evidence="1">
    <location>
        <begin position="3"/>
        <end position="44"/>
    </location>
</feature>
<proteinExistence type="predicted"/>
<accession>A0A7J6NM24</accession>
<gene>
    <name evidence="2" type="ORF">FOZ60_007087</name>
</gene>
<evidence type="ECO:0000313" key="3">
    <source>
        <dbReference type="Proteomes" id="UP000541610"/>
    </source>
</evidence>
<protein>
    <submittedName>
        <fullName evidence="2">Uncharacterized protein</fullName>
    </submittedName>
</protein>
<dbReference type="Proteomes" id="UP000541610">
    <property type="component" value="Unassembled WGS sequence"/>
</dbReference>